<dbReference type="PANTHER" id="PTHR11669">
    <property type="entry name" value="REPLICATION FACTOR C / DNA POLYMERASE III GAMMA-TAU SUBUNIT"/>
    <property type="match status" value="1"/>
</dbReference>
<name>H2J6W6_MARPK</name>
<reference evidence="2" key="2">
    <citation type="submission" date="2012-01" db="EMBL/GenBank/DDBJ databases">
        <title>Complete sequence of chromosome of Marinitoga piezophila KA3.</title>
        <authorList>
            <person name="Lucas S."/>
            <person name="Han J."/>
            <person name="Lapidus A."/>
            <person name="Cheng J.-F."/>
            <person name="Goodwin L."/>
            <person name="Pitluck S."/>
            <person name="Peters L."/>
            <person name="Mikhailova N."/>
            <person name="Teshima H."/>
            <person name="Detter J.C."/>
            <person name="Han C."/>
            <person name="Tapia R."/>
            <person name="Land M."/>
            <person name="Hauser L."/>
            <person name="Kyrpides N."/>
            <person name="Ivanova N."/>
            <person name="Pagani I."/>
            <person name="Jebbar M."/>
            <person name="Vannier P."/>
            <person name="Oger P."/>
            <person name="Cario A."/>
            <person name="Bartlett D."/>
            <person name="Noll K.M."/>
            <person name="Woyke T."/>
        </authorList>
    </citation>
    <scope>NUCLEOTIDE SEQUENCE [LARGE SCALE GENOMIC DNA]</scope>
    <source>
        <strain evidence="2">DSM 14283 / JCM 11233 / KA3</strain>
    </source>
</reference>
<dbReference type="STRING" id="443254.Marpi_0807"/>
<dbReference type="HOGENOM" id="CLU_808266_0_0_0"/>
<sequence length="346" mass="41181">MPLMDYYLIYINEVIHIKIKSLNTFSGSSLCFVNGDINYLYKIVNEVKKEININDVYEIFPEKGNIKIDDIRKMQEFLEYKPNFSSYKLVVIHEIDKMNQQAANAILKILEEPPTFAVMLSTTTKWYNLLPTIRSRLYKILIPNSDIGKKIKEKNEKIYIEFSYSINSNYKLAKYIFDNIDNESKLIEMINSLKGLKNLELVEIILSEDEDTEKELLKYEAFFELIKRFENLDLIEIQSVIDKIISKKNSIANKLDTIKLFARLFLSLYHDAYVYRLSSYWKEFSSLKMYEFFGFSNFKLNFENIYENIKWCDNLTRLNISNLNFDLVITTMFFRFLHAFFSDKEE</sequence>
<dbReference type="GO" id="GO:0006261">
    <property type="term" value="P:DNA-templated DNA replication"/>
    <property type="evidence" value="ECO:0007669"/>
    <property type="project" value="TreeGrafter"/>
</dbReference>
<accession>H2J6W6</accession>
<dbReference type="Pfam" id="PF13177">
    <property type="entry name" value="DNA_pol3_delta2"/>
    <property type="match status" value="1"/>
</dbReference>
<dbReference type="eggNOG" id="COG0470">
    <property type="taxonomic scope" value="Bacteria"/>
</dbReference>
<evidence type="ECO:0000313" key="2">
    <source>
        <dbReference type="Proteomes" id="UP000007161"/>
    </source>
</evidence>
<dbReference type="SUPFAM" id="SSF52540">
    <property type="entry name" value="P-loop containing nucleoside triphosphate hydrolases"/>
    <property type="match status" value="1"/>
</dbReference>
<reference evidence="1 2" key="1">
    <citation type="journal article" date="2012" name="J. Bacteriol.">
        <title>Complete Genome Sequence of the Thermophilic, Piezophilic, Heterotrophic Bacterium Marinitoga piezophila KA3.</title>
        <authorList>
            <person name="Lucas S."/>
            <person name="Han J."/>
            <person name="Lapidus A."/>
            <person name="Cheng J.F."/>
            <person name="Goodwin L.A."/>
            <person name="Pitluck S."/>
            <person name="Peters L."/>
            <person name="Mikhailova N."/>
            <person name="Teshima H."/>
            <person name="Detter J.C."/>
            <person name="Han C."/>
            <person name="Tapia R."/>
            <person name="Land M."/>
            <person name="Hauser L."/>
            <person name="Kyrpides N.C."/>
            <person name="Ivanova N."/>
            <person name="Pagani I."/>
            <person name="Vannier P."/>
            <person name="Oger P."/>
            <person name="Bartlett D.H."/>
            <person name="Noll K.M."/>
            <person name="Woyke T."/>
            <person name="Jebbar M."/>
        </authorList>
    </citation>
    <scope>NUCLEOTIDE SEQUENCE [LARGE SCALE GENOMIC DNA]</scope>
    <source>
        <strain evidence="2">DSM 14283 / JCM 11233 / KA3</strain>
    </source>
</reference>
<dbReference type="AlphaFoldDB" id="H2J6W6"/>
<evidence type="ECO:0000313" key="1">
    <source>
        <dbReference type="EMBL" id="AEX85231.1"/>
    </source>
</evidence>
<dbReference type="InterPro" id="IPR050238">
    <property type="entry name" value="DNA_Rep/Repair_Clamp_Loader"/>
</dbReference>
<evidence type="ECO:0008006" key="3">
    <source>
        <dbReference type="Google" id="ProtNLM"/>
    </source>
</evidence>
<dbReference type="Gene3D" id="3.40.50.300">
    <property type="entry name" value="P-loop containing nucleotide triphosphate hydrolases"/>
    <property type="match status" value="1"/>
</dbReference>
<dbReference type="OrthoDB" id="9810148at2"/>
<dbReference type="KEGG" id="mpz:Marpi_0807"/>
<proteinExistence type="predicted"/>
<gene>
    <name evidence="1" type="ordered locus">Marpi_0807</name>
</gene>
<dbReference type="PANTHER" id="PTHR11669:SF8">
    <property type="entry name" value="DNA POLYMERASE III SUBUNIT DELTA"/>
    <property type="match status" value="1"/>
</dbReference>
<dbReference type="InterPro" id="IPR027417">
    <property type="entry name" value="P-loop_NTPase"/>
</dbReference>
<dbReference type="EMBL" id="CP003257">
    <property type="protein sequence ID" value="AEX85231.1"/>
    <property type="molecule type" value="Genomic_DNA"/>
</dbReference>
<keyword evidence="2" id="KW-1185">Reference proteome</keyword>
<dbReference type="Proteomes" id="UP000007161">
    <property type="component" value="Chromosome"/>
</dbReference>
<organism evidence="1 2">
    <name type="scientific">Marinitoga piezophila (strain DSM 14283 / JCM 11233 / KA3)</name>
    <dbReference type="NCBI Taxonomy" id="443254"/>
    <lineage>
        <taxon>Bacteria</taxon>
        <taxon>Thermotogati</taxon>
        <taxon>Thermotogota</taxon>
        <taxon>Thermotogae</taxon>
        <taxon>Petrotogales</taxon>
        <taxon>Petrotogaceae</taxon>
        <taxon>Marinitoga</taxon>
    </lineage>
</organism>
<protein>
    <recommendedName>
        <fullName evidence="3">DNA polymerase III, gamma/tau subunit</fullName>
    </recommendedName>
</protein>